<dbReference type="SUPFAM" id="SSF50685">
    <property type="entry name" value="Barwin-like endoglucanases"/>
    <property type="match status" value="1"/>
</dbReference>
<organism evidence="6 7">
    <name type="scientific">Parabacteroides absconsus</name>
    <dbReference type="NCBI Taxonomy" id="2951805"/>
    <lineage>
        <taxon>Bacteria</taxon>
        <taxon>Pseudomonadati</taxon>
        <taxon>Bacteroidota</taxon>
        <taxon>Bacteroidia</taxon>
        <taxon>Bacteroidales</taxon>
        <taxon>Tannerellaceae</taxon>
        <taxon>Parabacteroides</taxon>
    </lineage>
</organism>
<protein>
    <recommendedName>
        <fullName evidence="3">Probable endolytic peptidoglycan transglycosylase RlpA</fullName>
        <ecNumber evidence="3">4.2.2.-</ecNumber>
    </recommendedName>
</protein>
<comment type="function">
    <text evidence="3">Lytic transglycosylase with a strong preference for naked glycan strands that lack stem peptides.</text>
</comment>
<keyword evidence="7" id="KW-1185">Reference proteome</keyword>
<feature type="domain" description="RlpA-like protein double-psi beta-barrel" evidence="5">
    <location>
        <begin position="26"/>
        <end position="115"/>
    </location>
</feature>
<evidence type="ECO:0000256" key="3">
    <source>
        <dbReference type="HAMAP-Rule" id="MF_02071"/>
    </source>
</evidence>
<dbReference type="InterPro" id="IPR034718">
    <property type="entry name" value="RlpA"/>
</dbReference>
<dbReference type="InterPro" id="IPR036908">
    <property type="entry name" value="RlpA-like_sf"/>
</dbReference>
<dbReference type="EC" id="4.2.2.-" evidence="3"/>
<evidence type="ECO:0000256" key="2">
    <source>
        <dbReference type="ARBA" id="ARBA00023316"/>
    </source>
</evidence>
<evidence type="ECO:0000256" key="4">
    <source>
        <dbReference type="RuleBase" id="RU003495"/>
    </source>
</evidence>
<dbReference type="CDD" id="cd22268">
    <property type="entry name" value="DPBB_RlpA-like"/>
    <property type="match status" value="1"/>
</dbReference>
<dbReference type="Gene3D" id="2.40.40.10">
    <property type="entry name" value="RlpA-like domain"/>
    <property type="match status" value="1"/>
</dbReference>
<comment type="similarity">
    <text evidence="3 4">Belongs to the RlpA family.</text>
</comment>
<proteinExistence type="inferred from homology"/>
<dbReference type="InterPro" id="IPR012997">
    <property type="entry name" value="RplA"/>
</dbReference>
<dbReference type="RefSeq" id="WP_251967698.1">
    <property type="nucleotide sequence ID" value="NZ_CP146284.1"/>
</dbReference>
<dbReference type="EMBL" id="CP146284">
    <property type="protein sequence ID" value="WWV66726.1"/>
    <property type="molecule type" value="Genomic_DNA"/>
</dbReference>
<dbReference type="NCBIfam" id="TIGR00413">
    <property type="entry name" value="rlpA"/>
    <property type="match status" value="1"/>
</dbReference>
<name>A0ABZ2IL16_9BACT</name>
<dbReference type="PANTHER" id="PTHR34183">
    <property type="entry name" value="ENDOLYTIC PEPTIDOGLYCAN TRANSGLYCOSYLASE RLPA"/>
    <property type="match status" value="1"/>
</dbReference>
<dbReference type="InterPro" id="IPR009009">
    <property type="entry name" value="RlpA-like_DPBB"/>
</dbReference>
<dbReference type="Proteomes" id="UP001320603">
    <property type="component" value="Chromosome"/>
</dbReference>
<keyword evidence="1 3" id="KW-0456">Lyase</keyword>
<evidence type="ECO:0000313" key="7">
    <source>
        <dbReference type="Proteomes" id="UP001320603"/>
    </source>
</evidence>
<dbReference type="Pfam" id="PF03330">
    <property type="entry name" value="DPBB_1"/>
    <property type="match status" value="1"/>
</dbReference>
<gene>
    <name evidence="3" type="primary">rlpA</name>
    <name evidence="6" type="ORF">NEE14_001650</name>
</gene>
<keyword evidence="2 3" id="KW-0961">Cell wall biogenesis/degradation</keyword>
<sequence>MHQFVFRLLLFGLFITGNLISAYGQEEGLASYYHNRFHGRKAASGYIHDNDDYVAAHRTLPFGTFVRVTNLKNMKSVIVSIMDRGPRRKSRIIDVSQSAAEALDFIKAGVTRVRIEVVPGPVDLRYLDLMRPTIPFLPIEQQKETPPFIYPKE</sequence>
<dbReference type="PANTHER" id="PTHR34183:SF1">
    <property type="entry name" value="ENDOLYTIC PEPTIDOGLYCAN TRANSGLYCOSYLASE RLPA"/>
    <property type="match status" value="1"/>
</dbReference>
<accession>A0ABZ2IL16</accession>
<evidence type="ECO:0000256" key="1">
    <source>
        <dbReference type="ARBA" id="ARBA00023239"/>
    </source>
</evidence>
<dbReference type="HAMAP" id="MF_02071">
    <property type="entry name" value="RlpA"/>
    <property type="match status" value="1"/>
</dbReference>
<evidence type="ECO:0000259" key="5">
    <source>
        <dbReference type="Pfam" id="PF03330"/>
    </source>
</evidence>
<evidence type="ECO:0000313" key="6">
    <source>
        <dbReference type="EMBL" id="WWV66726.1"/>
    </source>
</evidence>
<reference evidence="6 7" key="1">
    <citation type="submission" date="2024-02" db="EMBL/GenBank/DDBJ databases">
        <title>Whole genome sequencing of Parabacteroides sp. AD58.</title>
        <authorList>
            <person name="Chaplin A.V."/>
            <person name="Pikina A.P."/>
            <person name="Sokolova S.R."/>
            <person name="Korostin D.O."/>
            <person name="Efimov B.A."/>
        </authorList>
    </citation>
    <scope>NUCLEOTIDE SEQUENCE [LARGE SCALE GENOMIC DNA]</scope>
    <source>
        <strain evidence="6 7">AD58</strain>
    </source>
</reference>